<evidence type="ECO:0000256" key="1">
    <source>
        <dbReference type="ARBA" id="ARBA00009748"/>
    </source>
</evidence>
<proteinExistence type="inferred from homology"/>
<dbReference type="GO" id="GO:0006869">
    <property type="term" value="P:lipid transport"/>
    <property type="evidence" value="ECO:0007669"/>
    <property type="project" value="InterPro"/>
</dbReference>
<dbReference type="Proteomes" id="UP000596660">
    <property type="component" value="Unplaced"/>
</dbReference>
<feature type="chain" id="PRO_5030864736" description="Non-specific lipid-transfer protein" evidence="3">
    <location>
        <begin position="27"/>
        <end position="252"/>
    </location>
</feature>
<organism evidence="5 6">
    <name type="scientific">Chenopodium quinoa</name>
    <name type="common">Quinoa</name>
    <dbReference type="NCBI Taxonomy" id="63459"/>
    <lineage>
        <taxon>Eukaryota</taxon>
        <taxon>Viridiplantae</taxon>
        <taxon>Streptophyta</taxon>
        <taxon>Embryophyta</taxon>
        <taxon>Tracheophyta</taxon>
        <taxon>Spermatophyta</taxon>
        <taxon>Magnoliopsida</taxon>
        <taxon>eudicotyledons</taxon>
        <taxon>Gunneridae</taxon>
        <taxon>Pentapetalae</taxon>
        <taxon>Caryophyllales</taxon>
        <taxon>Chenopodiaceae</taxon>
        <taxon>Chenopodioideae</taxon>
        <taxon>Atripliceae</taxon>
        <taxon>Chenopodium</taxon>
    </lineage>
</organism>
<name>A0A803L3E6_CHEQI</name>
<dbReference type="Gene3D" id="1.10.110.10">
    <property type="entry name" value="Plant lipid-transfer and hydrophobic proteins"/>
    <property type="match status" value="2"/>
</dbReference>
<reference evidence="5" key="2">
    <citation type="submission" date="2021-03" db="UniProtKB">
        <authorList>
            <consortium name="EnsemblPlants"/>
        </authorList>
    </citation>
    <scope>IDENTIFICATION</scope>
</reference>
<evidence type="ECO:0000313" key="5">
    <source>
        <dbReference type="EnsemblPlants" id="AUR62006385-RA:cds"/>
    </source>
</evidence>
<feature type="signal peptide" evidence="3">
    <location>
        <begin position="1"/>
        <end position="26"/>
    </location>
</feature>
<dbReference type="AlphaFoldDB" id="A0A803L3E6"/>
<feature type="domain" description="Bifunctional inhibitor/plant lipid transfer protein/seed storage helical" evidence="4">
    <location>
        <begin position="30"/>
        <end position="114"/>
    </location>
</feature>
<dbReference type="InterPro" id="IPR036312">
    <property type="entry name" value="Bifun_inhib/LTP/seed_sf"/>
</dbReference>
<comment type="similarity">
    <text evidence="1 2">Belongs to the plant LTP family.</text>
</comment>
<keyword evidence="3" id="KW-0732">Signal</keyword>
<evidence type="ECO:0000256" key="3">
    <source>
        <dbReference type="SAM" id="SignalP"/>
    </source>
</evidence>
<reference evidence="5" key="1">
    <citation type="journal article" date="2017" name="Nature">
        <title>The genome of Chenopodium quinoa.</title>
        <authorList>
            <person name="Jarvis D.E."/>
            <person name="Ho Y.S."/>
            <person name="Lightfoot D.J."/>
            <person name="Schmoeckel S.M."/>
            <person name="Li B."/>
            <person name="Borm T.J.A."/>
            <person name="Ohyanagi H."/>
            <person name="Mineta K."/>
            <person name="Michell C.T."/>
            <person name="Saber N."/>
            <person name="Kharbatia N.M."/>
            <person name="Rupper R.R."/>
            <person name="Sharp A.R."/>
            <person name="Dally N."/>
            <person name="Boughton B.A."/>
            <person name="Woo Y.H."/>
            <person name="Gao G."/>
            <person name="Schijlen E.G.W.M."/>
            <person name="Guo X."/>
            <person name="Momin A.A."/>
            <person name="Negrao S."/>
            <person name="Al-Babili S."/>
            <person name="Gehring C."/>
            <person name="Roessner U."/>
            <person name="Jung C."/>
            <person name="Murphy K."/>
            <person name="Arold S.T."/>
            <person name="Gojobori T."/>
            <person name="van der Linden C.G."/>
            <person name="van Loo E.N."/>
            <person name="Jellen E.N."/>
            <person name="Maughan P.J."/>
            <person name="Tester M."/>
        </authorList>
    </citation>
    <scope>NUCLEOTIDE SEQUENCE [LARGE SCALE GENOMIC DNA]</scope>
    <source>
        <strain evidence="5">cv. PI 614886</strain>
    </source>
</reference>
<comment type="function">
    <text evidence="2">Plant non-specific lipid-transfer proteins transfer phospholipids as well as galactolipids across membranes. May play a role in wax or cutin deposition in the cell walls of expanding epidermal cells and certain secretory tissues.</text>
</comment>
<protein>
    <recommendedName>
        <fullName evidence="2">Non-specific lipid-transfer protein</fullName>
    </recommendedName>
</protein>
<evidence type="ECO:0000259" key="4">
    <source>
        <dbReference type="SMART" id="SM00499"/>
    </source>
</evidence>
<evidence type="ECO:0000256" key="2">
    <source>
        <dbReference type="RuleBase" id="RU000628"/>
    </source>
</evidence>
<dbReference type="GO" id="GO:0008289">
    <property type="term" value="F:lipid binding"/>
    <property type="evidence" value="ECO:0007669"/>
    <property type="project" value="UniProtKB-KW"/>
</dbReference>
<dbReference type="Pfam" id="PF00234">
    <property type="entry name" value="Tryp_alpha_amyl"/>
    <property type="match status" value="2"/>
</dbReference>
<dbReference type="OMA" id="AFPGINQ"/>
<dbReference type="CDD" id="cd01960">
    <property type="entry name" value="nsLTP1"/>
    <property type="match status" value="2"/>
</dbReference>
<dbReference type="SMART" id="SM00499">
    <property type="entry name" value="AAI"/>
    <property type="match status" value="2"/>
</dbReference>
<sequence length="252" mass="25828">MASSAFLKLACAVLMCMVVIAPHAEAAITCSTVTKDIAQCISYLKGGDSPSDACCTGVKTLKSLASTPEDKKTACNCLKTAAASVTGLDAKKAAALPGKCGVSIPYSISPQTDCSNNLSMASSAILRVLCAVIVCIMVIAPYTEAAINCGMVSQHLAPCIGFLENGQGPTAACCTGVRALKTEATTTQDKRTACRCMKSAATAFPGINQKNVAALPNKCGVSIPGAVGPQTDCSQYSSFLFLFISSKSDIQS</sequence>
<evidence type="ECO:0000313" key="6">
    <source>
        <dbReference type="Proteomes" id="UP000596660"/>
    </source>
</evidence>
<accession>A0A803L3E6</accession>
<keyword evidence="2" id="KW-0446">Lipid-binding</keyword>
<dbReference type="InterPro" id="IPR016140">
    <property type="entry name" value="Bifunc_inhib/LTP/seed_store"/>
</dbReference>
<dbReference type="SUPFAM" id="SSF47699">
    <property type="entry name" value="Bifunctional inhibitor/lipid-transfer protein/seed storage 2S albumin"/>
    <property type="match status" value="2"/>
</dbReference>
<dbReference type="PANTHER" id="PTHR33076">
    <property type="entry name" value="NON-SPECIFIC LIPID-TRANSFER PROTEIN 2-RELATED"/>
    <property type="match status" value="1"/>
</dbReference>
<dbReference type="EnsemblPlants" id="AUR62006385-RA">
    <property type="protein sequence ID" value="AUR62006385-RA:cds"/>
    <property type="gene ID" value="AUR62006385"/>
</dbReference>
<dbReference type="Gramene" id="AUR62006385-RA">
    <property type="protein sequence ID" value="AUR62006385-RA:cds"/>
    <property type="gene ID" value="AUR62006385"/>
</dbReference>
<dbReference type="InterPro" id="IPR000528">
    <property type="entry name" value="Plant_nsLTP"/>
</dbReference>
<keyword evidence="6" id="KW-1185">Reference proteome</keyword>
<dbReference type="PRINTS" id="PR00382">
    <property type="entry name" value="LIPIDTRNSFER"/>
</dbReference>
<feature type="domain" description="Bifunctional inhibitor/plant lipid transfer protein/seed storage helical" evidence="4">
    <location>
        <begin position="149"/>
        <end position="233"/>
    </location>
</feature>
<keyword evidence="2" id="KW-0813">Transport</keyword>